<feature type="domain" description="Peptidase S26" evidence="10">
    <location>
        <begin position="54"/>
        <end position="210"/>
    </location>
</feature>
<comment type="caution">
    <text evidence="11">The sequence shown here is derived from an EMBL/GenBank/DDBJ whole genome shotgun (WGS) entry which is preliminary data.</text>
</comment>
<reference evidence="11 12" key="1">
    <citation type="submission" date="2018-04" db="EMBL/GenBank/DDBJ databases">
        <title>Genomic Encyclopedia of Type Strains, Phase IV (KMG-IV): sequencing the most valuable type-strain genomes for metagenomic binning, comparative biology and taxonomic classification.</title>
        <authorList>
            <person name="Goeker M."/>
        </authorList>
    </citation>
    <scope>NUCLEOTIDE SEQUENCE [LARGE SCALE GENOMIC DNA]</scope>
    <source>
        <strain evidence="11 12">DSM 20705</strain>
    </source>
</reference>
<dbReference type="GO" id="GO:0006465">
    <property type="term" value="P:signal peptide processing"/>
    <property type="evidence" value="ECO:0007669"/>
    <property type="project" value="InterPro"/>
</dbReference>
<evidence type="ECO:0000256" key="5">
    <source>
        <dbReference type="ARBA" id="ARBA00022670"/>
    </source>
</evidence>
<comment type="subcellular location">
    <subcellularLocation>
        <location evidence="2">Cell membrane</location>
        <topology evidence="2">Single-pass type II membrane protein</topology>
    </subcellularLocation>
    <subcellularLocation>
        <location evidence="9">Membrane</location>
        <topology evidence="9">Single-pass type II membrane protein</topology>
    </subcellularLocation>
</comment>
<keyword evidence="6 8" id="KW-0378">Hydrolase</keyword>
<dbReference type="PROSITE" id="PS00760">
    <property type="entry name" value="SPASE_I_2"/>
    <property type="match status" value="1"/>
</dbReference>
<dbReference type="EC" id="3.4.21.89" evidence="4 8"/>
<dbReference type="GO" id="GO:0009003">
    <property type="term" value="F:signal peptidase activity"/>
    <property type="evidence" value="ECO:0007669"/>
    <property type="project" value="UniProtKB-EC"/>
</dbReference>
<accession>A0A2U1E271</accession>
<evidence type="ECO:0000256" key="1">
    <source>
        <dbReference type="ARBA" id="ARBA00000677"/>
    </source>
</evidence>
<dbReference type="InterPro" id="IPR000223">
    <property type="entry name" value="Pept_S26A_signal_pept_1"/>
</dbReference>
<name>A0A2U1E271_9FIRM</name>
<comment type="catalytic activity">
    <reaction evidence="1 8">
        <text>Cleavage of hydrophobic, N-terminal signal or leader sequences from secreted and periplasmic proteins.</text>
        <dbReference type="EC" id="3.4.21.89"/>
    </reaction>
</comment>
<dbReference type="CDD" id="cd06530">
    <property type="entry name" value="S26_SPase_I"/>
    <property type="match status" value="1"/>
</dbReference>
<sequence>MNDDKNELIENNDKKLIENKDASEEVLEPIEDGDEAFEDADEQNKTKRIKKEVIEWIKSLASAAIIAILIVKFVFAFTVVDGKSMMPTLHNRDRLIELKLDKLFRSFKRGDIVVLKDEVKTDGNYYVKRVVGLPGEHIEIENGSVFIDGELIDEPYIETGIYTEGNVSIDLSDEEYFVMGDNRLPLASRDSRAFGPVNKKSIGGRCVFRVFPFDRIGKLR</sequence>
<evidence type="ECO:0000259" key="10">
    <source>
        <dbReference type="Pfam" id="PF10502"/>
    </source>
</evidence>
<dbReference type="PRINTS" id="PR00727">
    <property type="entry name" value="LEADERPTASE"/>
</dbReference>
<dbReference type="AlphaFoldDB" id="A0A2U1E271"/>
<evidence type="ECO:0000256" key="2">
    <source>
        <dbReference type="ARBA" id="ARBA00004401"/>
    </source>
</evidence>
<dbReference type="InterPro" id="IPR019757">
    <property type="entry name" value="Pept_S26A_signal_pept_1_Lys-AS"/>
</dbReference>
<comment type="similarity">
    <text evidence="3 9">Belongs to the peptidase S26 family.</text>
</comment>
<evidence type="ECO:0000313" key="12">
    <source>
        <dbReference type="Proteomes" id="UP000245793"/>
    </source>
</evidence>
<keyword evidence="8" id="KW-0472">Membrane</keyword>
<feature type="active site" evidence="7">
    <location>
        <position position="128"/>
    </location>
</feature>
<dbReference type="NCBIfam" id="TIGR02227">
    <property type="entry name" value="sigpep_I_bact"/>
    <property type="match status" value="1"/>
</dbReference>
<dbReference type="Proteomes" id="UP000245793">
    <property type="component" value="Unassembled WGS sequence"/>
</dbReference>
<proteinExistence type="inferred from homology"/>
<keyword evidence="8" id="KW-1133">Transmembrane helix</keyword>
<dbReference type="PANTHER" id="PTHR43390:SF1">
    <property type="entry name" value="CHLOROPLAST PROCESSING PEPTIDASE"/>
    <property type="match status" value="1"/>
</dbReference>
<feature type="transmembrane region" description="Helical" evidence="8">
    <location>
        <begin position="60"/>
        <end position="80"/>
    </location>
</feature>
<dbReference type="Pfam" id="PF10502">
    <property type="entry name" value="Peptidase_S26"/>
    <property type="match status" value="1"/>
</dbReference>
<dbReference type="InterPro" id="IPR036286">
    <property type="entry name" value="LexA/Signal_pep-like_sf"/>
</dbReference>
<evidence type="ECO:0000256" key="7">
    <source>
        <dbReference type="PIRSR" id="PIRSR600223-1"/>
    </source>
</evidence>
<dbReference type="PROSITE" id="PS00501">
    <property type="entry name" value="SPASE_I_1"/>
    <property type="match status" value="1"/>
</dbReference>
<dbReference type="EMBL" id="QEKV01000007">
    <property type="protein sequence ID" value="PVY94043.1"/>
    <property type="molecule type" value="Genomic_DNA"/>
</dbReference>
<organism evidence="11 12">
    <name type="scientific">Ezakiella coagulans</name>
    <dbReference type="NCBI Taxonomy" id="46507"/>
    <lineage>
        <taxon>Bacteria</taxon>
        <taxon>Bacillati</taxon>
        <taxon>Bacillota</taxon>
        <taxon>Tissierellia</taxon>
        <taxon>Ezakiella</taxon>
    </lineage>
</organism>
<protein>
    <recommendedName>
        <fullName evidence="4 8">Signal peptidase I</fullName>
        <ecNumber evidence="4 8">3.4.21.89</ecNumber>
    </recommendedName>
</protein>
<evidence type="ECO:0000256" key="8">
    <source>
        <dbReference type="RuleBase" id="RU003993"/>
    </source>
</evidence>
<keyword evidence="5 8" id="KW-0645">Protease</keyword>
<dbReference type="Gene3D" id="2.10.109.10">
    <property type="entry name" value="Umud Fragment, subunit A"/>
    <property type="match status" value="1"/>
</dbReference>
<dbReference type="GO" id="GO:0004252">
    <property type="term" value="F:serine-type endopeptidase activity"/>
    <property type="evidence" value="ECO:0007669"/>
    <property type="project" value="InterPro"/>
</dbReference>
<evidence type="ECO:0000256" key="9">
    <source>
        <dbReference type="RuleBase" id="RU362042"/>
    </source>
</evidence>
<keyword evidence="12" id="KW-1185">Reference proteome</keyword>
<dbReference type="InterPro" id="IPR019756">
    <property type="entry name" value="Pept_S26A_signal_pept_1_Ser-AS"/>
</dbReference>
<evidence type="ECO:0000313" key="11">
    <source>
        <dbReference type="EMBL" id="PVY94043.1"/>
    </source>
</evidence>
<keyword evidence="8" id="KW-0812">Transmembrane</keyword>
<dbReference type="InterPro" id="IPR019533">
    <property type="entry name" value="Peptidase_S26"/>
</dbReference>
<dbReference type="SUPFAM" id="SSF51306">
    <property type="entry name" value="LexA/Signal peptidase"/>
    <property type="match status" value="1"/>
</dbReference>
<dbReference type="RefSeq" id="WP_116480325.1">
    <property type="nucleotide sequence ID" value="NZ_QEKV01000007.1"/>
</dbReference>
<dbReference type="PANTHER" id="PTHR43390">
    <property type="entry name" value="SIGNAL PEPTIDASE I"/>
    <property type="match status" value="1"/>
</dbReference>
<feature type="active site" evidence="7">
    <location>
        <position position="84"/>
    </location>
</feature>
<dbReference type="GO" id="GO:0005886">
    <property type="term" value="C:plasma membrane"/>
    <property type="evidence" value="ECO:0007669"/>
    <property type="project" value="UniProtKB-SubCell"/>
</dbReference>
<gene>
    <name evidence="11" type="ORF">C7381_10739</name>
</gene>
<evidence type="ECO:0000256" key="6">
    <source>
        <dbReference type="ARBA" id="ARBA00022801"/>
    </source>
</evidence>
<evidence type="ECO:0000256" key="3">
    <source>
        <dbReference type="ARBA" id="ARBA00009370"/>
    </source>
</evidence>
<evidence type="ECO:0000256" key="4">
    <source>
        <dbReference type="ARBA" id="ARBA00013208"/>
    </source>
</evidence>